<accession>A0A381NBM3</accession>
<reference evidence="1" key="1">
    <citation type="submission" date="2018-05" db="EMBL/GenBank/DDBJ databases">
        <authorList>
            <person name="Lanie J.A."/>
            <person name="Ng W.-L."/>
            <person name="Kazmierczak K.M."/>
            <person name="Andrzejewski T.M."/>
            <person name="Davidsen T.M."/>
            <person name="Wayne K.J."/>
            <person name="Tettelin H."/>
            <person name="Glass J.I."/>
            <person name="Rusch D."/>
            <person name="Podicherti R."/>
            <person name="Tsui H.-C.T."/>
            <person name="Winkler M.E."/>
        </authorList>
    </citation>
    <scope>NUCLEOTIDE SEQUENCE</scope>
</reference>
<protein>
    <submittedName>
        <fullName evidence="1">Uncharacterized protein</fullName>
    </submittedName>
</protein>
<dbReference type="InterPro" id="IPR036770">
    <property type="entry name" value="Ankyrin_rpt-contain_sf"/>
</dbReference>
<dbReference type="EMBL" id="UINC01000242">
    <property type="protein sequence ID" value="SUZ51829.1"/>
    <property type="molecule type" value="Genomic_DNA"/>
</dbReference>
<organism evidence="1">
    <name type="scientific">marine metagenome</name>
    <dbReference type="NCBI Taxonomy" id="408172"/>
    <lineage>
        <taxon>unclassified sequences</taxon>
        <taxon>metagenomes</taxon>
        <taxon>ecological metagenomes</taxon>
    </lineage>
</organism>
<dbReference type="AlphaFoldDB" id="A0A381NBM3"/>
<proteinExistence type="predicted"/>
<gene>
    <name evidence="1" type="ORF">METZ01_LOCUS4683</name>
</gene>
<dbReference type="SUPFAM" id="SSF48403">
    <property type="entry name" value="Ankyrin repeat"/>
    <property type="match status" value="1"/>
</dbReference>
<sequence length="452" mass="53260">MGLLNYLITRKKNDKNCLTDFDKFRKIIWNTAENDTIKAVIFKVYIQEAKDQAYINKMLHLCSNESMSNDIFALRIHKDKTMKIMWNKAQTKKSKWLVYSCFWNLFRYENIRNNIHDKLFKNIINDIDNIILIKDIKTNNVFFGMLSNLTLNNNLKPKILDCLSNLTDIQISTLMDIEDQSLEHNKLYLPFFTSVFGLFCNIGVDDNLCDQLLESKIFHFIMKNYNYIFSIEHDHNEFPIIRNSLSLINNLINNKNFINLFLKYELIDTLTMIEKKSDNEHTIDLVLLPNIKGGLLFPLDIDNFDDTTNIHLAHKFDKILILLDFIVNKKQDINIVDKLGNTILHDALLNEQYTKAALYVLCNANINQLNNEDVNPITMNKKLINKILKKKKKIHNAYNKNILKKIPKNYLYEKYLIQEINQYIDISKDIYSVYKTYHETGCYFGTDSEINI</sequence>
<name>A0A381NBM3_9ZZZZ</name>
<dbReference type="Gene3D" id="1.25.40.20">
    <property type="entry name" value="Ankyrin repeat-containing domain"/>
    <property type="match status" value="1"/>
</dbReference>
<evidence type="ECO:0000313" key="1">
    <source>
        <dbReference type="EMBL" id="SUZ51829.1"/>
    </source>
</evidence>